<gene>
    <name evidence="1" type="ORF">P7K49_003823</name>
</gene>
<sequence length="81" mass="8626">RISRCVCACACAVLASSRTPPLTLQGGSGLFLLRLGQDCATAAAGAGSQRLPLRRPHYLPLCLGRFPAPRRGGRLGRERRP</sequence>
<evidence type="ECO:0000313" key="2">
    <source>
        <dbReference type="Proteomes" id="UP001266305"/>
    </source>
</evidence>
<feature type="non-terminal residue" evidence="1">
    <location>
        <position position="81"/>
    </location>
</feature>
<accession>A0ABQ9W5L9</accession>
<name>A0ABQ9W5L9_SAGOE</name>
<organism evidence="1 2">
    <name type="scientific">Saguinus oedipus</name>
    <name type="common">Cotton-top tamarin</name>
    <name type="synonym">Oedipomidas oedipus</name>
    <dbReference type="NCBI Taxonomy" id="9490"/>
    <lineage>
        <taxon>Eukaryota</taxon>
        <taxon>Metazoa</taxon>
        <taxon>Chordata</taxon>
        <taxon>Craniata</taxon>
        <taxon>Vertebrata</taxon>
        <taxon>Euteleostomi</taxon>
        <taxon>Mammalia</taxon>
        <taxon>Eutheria</taxon>
        <taxon>Euarchontoglires</taxon>
        <taxon>Primates</taxon>
        <taxon>Haplorrhini</taxon>
        <taxon>Platyrrhini</taxon>
        <taxon>Cebidae</taxon>
        <taxon>Callitrichinae</taxon>
        <taxon>Saguinus</taxon>
    </lineage>
</organism>
<keyword evidence="2" id="KW-1185">Reference proteome</keyword>
<dbReference type="EMBL" id="JASSZA010000002">
    <property type="protein sequence ID" value="KAK2116937.1"/>
    <property type="molecule type" value="Genomic_DNA"/>
</dbReference>
<comment type="caution">
    <text evidence="1">The sequence shown here is derived from an EMBL/GenBank/DDBJ whole genome shotgun (WGS) entry which is preliminary data.</text>
</comment>
<evidence type="ECO:0000313" key="1">
    <source>
        <dbReference type="EMBL" id="KAK2116937.1"/>
    </source>
</evidence>
<dbReference type="Proteomes" id="UP001266305">
    <property type="component" value="Unassembled WGS sequence"/>
</dbReference>
<feature type="non-terminal residue" evidence="1">
    <location>
        <position position="1"/>
    </location>
</feature>
<reference evidence="1 2" key="1">
    <citation type="submission" date="2023-05" db="EMBL/GenBank/DDBJ databases">
        <title>B98-5 Cell Line De Novo Hybrid Assembly: An Optical Mapping Approach.</title>
        <authorList>
            <person name="Kananen K."/>
            <person name="Auerbach J.A."/>
            <person name="Kautto E."/>
            <person name="Blachly J.S."/>
        </authorList>
    </citation>
    <scope>NUCLEOTIDE SEQUENCE [LARGE SCALE GENOMIC DNA]</scope>
    <source>
        <strain evidence="1">B95-8</strain>
        <tissue evidence="1">Cell line</tissue>
    </source>
</reference>
<proteinExistence type="predicted"/>
<protein>
    <submittedName>
        <fullName evidence="1">Uncharacterized protein</fullName>
    </submittedName>
</protein>